<dbReference type="HAMAP" id="MF_00218">
    <property type="entry name" value="URO_D"/>
    <property type="match status" value="1"/>
</dbReference>
<comment type="catalytic activity">
    <reaction evidence="7 8">
        <text>uroporphyrinogen III + 4 H(+) = coproporphyrinogen III + 4 CO2</text>
        <dbReference type="Rhea" id="RHEA:19865"/>
        <dbReference type="ChEBI" id="CHEBI:15378"/>
        <dbReference type="ChEBI" id="CHEBI:16526"/>
        <dbReference type="ChEBI" id="CHEBI:57308"/>
        <dbReference type="ChEBI" id="CHEBI:57309"/>
        <dbReference type="EC" id="4.1.1.37"/>
    </reaction>
</comment>
<dbReference type="Proteomes" id="UP000708298">
    <property type="component" value="Unassembled WGS sequence"/>
</dbReference>
<evidence type="ECO:0000259" key="11">
    <source>
        <dbReference type="PROSITE" id="PS00907"/>
    </source>
</evidence>
<feature type="binding site" evidence="7">
    <location>
        <position position="210"/>
    </location>
    <ligand>
        <name>substrate</name>
    </ligand>
</feature>
<protein>
    <recommendedName>
        <fullName evidence="3 7">Uroporphyrinogen decarboxylase</fullName>
        <shortName evidence="7">UPD</shortName>
        <shortName evidence="7">URO-D</shortName>
        <ecNumber evidence="3 7">4.1.1.37</ecNumber>
    </recommendedName>
</protein>
<evidence type="ECO:0000256" key="5">
    <source>
        <dbReference type="ARBA" id="ARBA00023239"/>
    </source>
</evidence>
<dbReference type="EMBL" id="JAESVB010000003">
    <property type="protein sequence ID" value="MCB8875386.1"/>
    <property type="molecule type" value="Genomic_DNA"/>
</dbReference>
<comment type="subunit">
    <text evidence="7">Homodimer.</text>
</comment>
<dbReference type="GO" id="GO:0019353">
    <property type="term" value="P:protoporphyrinogen IX biosynthetic process from glutamate"/>
    <property type="evidence" value="ECO:0007669"/>
    <property type="project" value="TreeGrafter"/>
</dbReference>
<evidence type="ECO:0000256" key="7">
    <source>
        <dbReference type="HAMAP-Rule" id="MF_00218"/>
    </source>
</evidence>
<dbReference type="PANTHER" id="PTHR21091:SF169">
    <property type="entry name" value="UROPORPHYRINOGEN DECARBOXYLASE"/>
    <property type="match status" value="1"/>
</dbReference>
<evidence type="ECO:0000256" key="2">
    <source>
        <dbReference type="ARBA" id="ARBA00009935"/>
    </source>
</evidence>
<feature type="binding site" evidence="7">
    <location>
        <position position="326"/>
    </location>
    <ligand>
        <name>substrate</name>
    </ligand>
</feature>
<dbReference type="Pfam" id="PF01208">
    <property type="entry name" value="URO-D"/>
    <property type="match status" value="1"/>
</dbReference>
<name>A0A964DYP6_9PROT</name>
<dbReference type="RefSeq" id="WP_227321040.1">
    <property type="nucleotide sequence ID" value="NZ_JAESVB010000003.1"/>
</dbReference>
<dbReference type="InterPro" id="IPR006361">
    <property type="entry name" value="Uroporphyrinogen_deCO2ase_HemE"/>
</dbReference>
<evidence type="ECO:0000256" key="3">
    <source>
        <dbReference type="ARBA" id="ARBA00012288"/>
    </source>
</evidence>
<evidence type="ECO:0000259" key="10">
    <source>
        <dbReference type="PROSITE" id="PS00906"/>
    </source>
</evidence>
<evidence type="ECO:0000256" key="8">
    <source>
        <dbReference type="RuleBase" id="RU000554"/>
    </source>
</evidence>
<feature type="domain" description="Uroporphyrinogen decarboxylase (URO-D)" evidence="11">
    <location>
        <begin position="143"/>
        <end position="159"/>
    </location>
</feature>
<feature type="binding site" evidence="7">
    <location>
        <position position="76"/>
    </location>
    <ligand>
        <name>substrate</name>
    </ligand>
</feature>
<dbReference type="PROSITE" id="PS00907">
    <property type="entry name" value="UROD_2"/>
    <property type="match status" value="1"/>
</dbReference>
<dbReference type="AlphaFoldDB" id="A0A964DYP6"/>
<keyword evidence="7" id="KW-0963">Cytoplasm</keyword>
<dbReference type="SUPFAM" id="SSF51726">
    <property type="entry name" value="UROD/MetE-like"/>
    <property type="match status" value="1"/>
</dbReference>
<comment type="caution">
    <text evidence="12">The sequence shown here is derived from an EMBL/GenBank/DDBJ whole genome shotgun (WGS) entry which is preliminary data.</text>
</comment>
<keyword evidence="13" id="KW-1185">Reference proteome</keyword>
<comment type="function">
    <text evidence="7">Catalyzes the decarboxylation of four acetate groups of uroporphyrinogen-III to yield coproporphyrinogen-III.</text>
</comment>
<comment type="pathway">
    <text evidence="1 7 8">Porphyrin-containing compound metabolism; protoporphyrin-IX biosynthesis; coproporphyrinogen-III from 5-aminolevulinate: step 4/4.</text>
</comment>
<comment type="similarity">
    <text evidence="2 7 9">Belongs to the uroporphyrinogen decarboxylase family.</text>
</comment>
<accession>A0A964DYP6</accession>
<keyword evidence="6 7" id="KW-0627">Porphyrin biosynthesis</keyword>
<comment type="subcellular location">
    <subcellularLocation>
        <location evidence="7">Cytoplasm</location>
    </subcellularLocation>
</comment>
<evidence type="ECO:0000256" key="4">
    <source>
        <dbReference type="ARBA" id="ARBA00022793"/>
    </source>
</evidence>
<keyword evidence="5 7" id="KW-0456">Lyase</keyword>
<keyword evidence="4 7" id="KW-0210">Decarboxylase</keyword>
<dbReference type="PROSITE" id="PS00906">
    <property type="entry name" value="UROD_1"/>
    <property type="match status" value="1"/>
</dbReference>
<comment type="caution">
    <text evidence="7">Lacks conserved residue(s) required for the propagation of feature annotation.</text>
</comment>
<dbReference type="InterPro" id="IPR000257">
    <property type="entry name" value="Uroporphyrinogen_deCOase"/>
</dbReference>
<dbReference type="GO" id="GO:0004853">
    <property type="term" value="F:uroporphyrinogen decarboxylase activity"/>
    <property type="evidence" value="ECO:0007669"/>
    <property type="project" value="UniProtKB-UniRule"/>
</dbReference>
<feature type="binding site" evidence="7">
    <location>
        <begin position="26"/>
        <end position="30"/>
    </location>
    <ligand>
        <name>substrate</name>
    </ligand>
</feature>
<evidence type="ECO:0000313" key="12">
    <source>
        <dbReference type="EMBL" id="MCB8875386.1"/>
    </source>
</evidence>
<dbReference type="PANTHER" id="PTHR21091">
    <property type="entry name" value="METHYLTETRAHYDROFOLATE:HOMOCYSTEINE METHYLTRANSFERASE RELATED"/>
    <property type="match status" value="1"/>
</dbReference>
<reference evidence="12" key="1">
    <citation type="journal article" date="2021" name="Microorganisms">
        <title>Acidisoma silvae sp. nov. and Acidisomacellulosilytica sp. nov., Two Acidophilic Bacteria Isolated from Decaying Wood, Hydrolyzing Cellulose and Producing Poly-3-hydroxybutyrate.</title>
        <authorList>
            <person name="Mieszkin S."/>
            <person name="Pouder E."/>
            <person name="Uroz S."/>
            <person name="Simon-Colin C."/>
            <person name="Alain K."/>
        </authorList>
    </citation>
    <scope>NUCLEOTIDE SEQUENCE</scope>
    <source>
        <strain evidence="12">HW T2.11</strain>
    </source>
</reference>
<organism evidence="12 13">
    <name type="scientific">Acidisoma silvae</name>
    <dbReference type="NCBI Taxonomy" id="2802396"/>
    <lineage>
        <taxon>Bacteria</taxon>
        <taxon>Pseudomonadati</taxon>
        <taxon>Pseudomonadota</taxon>
        <taxon>Alphaproteobacteria</taxon>
        <taxon>Acetobacterales</taxon>
        <taxon>Acidocellaceae</taxon>
        <taxon>Acidisoma</taxon>
    </lineage>
</organism>
<evidence type="ECO:0000256" key="9">
    <source>
        <dbReference type="RuleBase" id="RU004169"/>
    </source>
</evidence>
<feature type="binding site" evidence="7">
    <location>
        <position position="155"/>
    </location>
    <ligand>
        <name>substrate</name>
    </ligand>
</feature>
<dbReference type="GO" id="GO:0005829">
    <property type="term" value="C:cytosol"/>
    <property type="evidence" value="ECO:0007669"/>
    <property type="project" value="TreeGrafter"/>
</dbReference>
<dbReference type="InterPro" id="IPR038071">
    <property type="entry name" value="UROD/MetE-like_sf"/>
</dbReference>
<dbReference type="EC" id="4.1.1.37" evidence="3 7"/>
<reference evidence="12" key="2">
    <citation type="submission" date="2021-01" db="EMBL/GenBank/DDBJ databases">
        <authorList>
            <person name="Mieszkin S."/>
            <person name="Pouder E."/>
            <person name="Alain K."/>
        </authorList>
    </citation>
    <scope>NUCLEOTIDE SEQUENCE</scope>
    <source>
        <strain evidence="12">HW T2.11</strain>
    </source>
</reference>
<evidence type="ECO:0000256" key="1">
    <source>
        <dbReference type="ARBA" id="ARBA00004804"/>
    </source>
</evidence>
<evidence type="ECO:0000256" key="6">
    <source>
        <dbReference type="ARBA" id="ARBA00023244"/>
    </source>
</evidence>
<dbReference type="NCBIfam" id="TIGR01464">
    <property type="entry name" value="hemE"/>
    <property type="match status" value="1"/>
</dbReference>
<dbReference type="Gene3D" id="3.20.20.210">
    <property type="match status" value="1"/>
</dbReference>
<dbReference type="CDD" id="cd00717">
    <property type="entry name" value="URO-D"/>
    <property type="match status" value="1"/>
</dbReference>
<feature type="domain" description="Uroporphyrinogen decarboxylase (URO-D)" evidence="10">
    <location>
        <begin position="21"/>
        <end position="30"/>
    </location>
</feature>
<sequence length="347" mass="37916">MGITVKRLLDAFLGKTVWPPPIWLMRQAGRYLPEYRELRSQTTDFVSFCLDPTRASEATLQPIRRFGMDGAILFSDILILPWALGRELRFDEGHGPRLPPLRTVDELQNLQVQGFLEKVTPVLETIRLTRARLAAEHPDTALIGFVGAPFTVACYMVEGGGSKDFAETRKMAAQDPALFDGLIDRITQASITYLLAQIAAGAEAVMLFDSWAGLLSPTSFEKHVIQPTARIVAAIRQHHPDIPIVGFPRLAGTMAAAYAEKTGVSTMGVDTAADLNLVRQLVPSTVGLQGNLDPFALLSGGEVMEQEARAILDAMKGRPFVFNLGHGVMPPTPPDHVAHLVDFVRGQ</sequence>
<feature type="site" description="Transition state stabilizer" evidence="7">
    <location>
        <position position="76"/>
    </location>
</feature>
<gene>
    <name evidence="7" type="primary">hemE</name>
    <name evidence="12" type="ORF">ASILVAE211_09360</name>
</gene>
<proteinExistence type="inferred from homology"/>
<evidence type="ECO:0000313" key="13">
    <source>
        <dbReference type="Proteomes" id="UP000708298"/>
    </source>
</evidence>